<feature type="binding site" evidence="13">
    <location>
        <position position="261"/>
    </location>
    <ligand>
        <name>K(+)</name>
        <dbReference type="ChEBI" id="CHEBI:29103"/>
    </ligand>
</feature>
<dbReference type="Proteomes" id="UP000955338">
    <property type="component" value="Chromosome"/>
</dbReference>
<dbReference type="InterPro" id="IPR029056">
    <property type="entry name" value="Ribokinase-like"/>
</dbReference>
<dbReference type="InterPro" id="IPR002173">
    <property type="entry name" value="Carboh/pur_kinase_PfkB_CS"/>
</dbReference>
<comment type="catalytic activity">
    <reaction evidence="13">
        <text>D-ribose + ATP = D-ribose 5-phosphate + ADP + H(+)</text>
        <dbReference type="Rhea" id="RHEA:13697"/>
        <dbReference type="ChEBI" id="CHEBI:15378"/>
        <dbReference type="ChEBI" id="CHEBI:30616"/>
        <dbReference type="ChEBI" id="CHEBI:47013"/>
        <dbReference type="ChEBI" id="CHEBI:78346"/>
        <dbReference type="ChEBI" id="CHEBI:456216"/>
        <dbReference type="EC" id="2.7.1.15"/>
    </reaction>
</comment>
<evidence type="ECO:0000256" key="13">
    <source>
        <dbReference type="HAMAP-Rule" id="MF_01987"/>
    </source>
</evidence>
<dbReference type="GO" id="GO:0019303">
    <property type="term" value="P:D-ribose catabolic process"/>
    <property type="evidence" value="ECO:0007669"/>
    <property type="project" value="UniProtKB-UniRule"/>
</dbReference>
<evidence type="ECO:0000256" key="6">
    <source>
        <dbReference type="ARBA" id="ARBA00022723"/>
    </source>
</evidence>
<dbReference type="PROSITE" id="PS00584">
    <property type="entry name" value="PFKB_KINASES_2"/>
    <property type="match status" value="1"/>
</dbReference>
<keyword evidence="5 13" id="KW-0808">Transferase</keyword>
<dbReference type="Gene3D" id="3.40.1190.20">
    <property type="match status" value="1"/>
</dbReference>
<dbReference type="InterPro" id="IPR011877">
    <property type="entry name" value="Ribokinase"/>
</dbReference>
<dbReference type="GO" id="GO:0004747">
    <property type="term" value="F:ribokinase activity"/>
    <property type="evidence" value="ECO:0007669"/>
    <property type="project" value="UniProtKB-UniRule"/>
</dbReference>
<name>A0A8D4J2Z5_9PAST</name>
<dbReference type="PRINTS" id="PR00990">
    <property type="entry name" value="RIBOKINASE"/>
</dbReference>
<sequence>MVITNQTKKNLVVLGSINADHVIQVPNFPRAGETLFGENYRIAYGGKGANQAVAVARSVDKNQIQPHFIGCIGQDPIGQEMCQAFTKDGIDTSYIFVEPNQTTGIAMIQVSQSGENSIVISAGANGDLTPKKVEQATDLLCQADWLLIQLETPLNSLIHASKIAKKAGAKIALNPAPAQKLPPELLSLIDLITPNETETELLTQIKVCDYTSTCQAANIFHQQGIPQVIITLGAKGVFFSQQQGEQIYQQQFDGFKVIAKDTTAAGDTFNGALLSQLLEQDDWQKAIRFAQAAAAISVTRHQAQPSIPQREEIFAFLAQQD</sequence>
<feature type="binding site" evidence="13">
    <location>
        <position position="267"/>
    </location>
    <ligand>
        <name>substrate</name>
    </ligand>
</feature>
<dbReference type="HAMAP" id="MF_01987">
    <property type="entry name" value="Ribokinase"/>
    <property type="match status" value="1"/>
</dbReference>
<dbReference type="SUPFAM" id="SSF53613">
    <property type="entry name" value="Ribokinase-like"/>
    <property type="match status" value="1"/>
</dbReference>
<dbReference type="NCBIfam" id="NF008353">
    <property type="entry name" value="PRK11142.1"/>
    <property type="match status" value="1"/>
</dbReference>
<feature type="binding site" evidence="13">
    <location>
        <position position="306"/>
    </location>
    <ligand>
        <name>K(+)</name>
        <dbReference type="ChEBI" id="CHEBI:29103"/>
    </ligand>
</feature>
<evidence type="ECO:0000313" key="14">
    <source>
        <dbReference type="EMBL" id="QDJ15168.1"/>
    </source>
</evidence>
<feature type="binding site" evidence="13">
    <location>
        <begin position="231"/>
        <end position="236"/>
    </location>
    <ligand>
        <name>ATP</name>
        <dbReference type="ChEBI" id="CHEBI:30616"/>
    </ligand>
</feature>
<dbReference type="GO" id="GO:0005829">
    <property type="term" value="C:cytosol"/>
    <property type="evidence" value="ECO:0007669"/>
    <property type="project" value="TreeGrafter"/>
</dbReference>
<dbReference type="InterPro" id="IPR002139">
    <property type="entry name" value="Ribo/fructo_kinase"/>
</dbReference>
<evidence type="ECO:0000256" key="9">
    <source>
        <dbReference type="ARBA" id="ARBA00022840"/>
    </source>
</evidence>
<keyword evidence="9 13" id="KW-0067">ATP-binding</keyword>
<comment type="cofactor">
    <cofactor evidence="13">
        <name>Mg(2+)</name>
        <dbReference type="ChEBI" id="CHEBI:18420"/>
    </cofactor>
    <text evidence="13">Requires a divalent cation, most likely magnesium in vivo, as an electrophilic catalyst to aid phosphoryl group transfer. It is the chelate of the metal and the nucleotide that is the actual substrate.</text>
</comment>
<comment type="similarity">
    <text evidence="1">Belongs to the carbohydrate kinase pfkB family.</text>
</comment>
<comment type="activity regulation">
    <text evidence="13">Activated by a monovalent cation that binds near, but not in, the active site. The most likely occupant of the site in vivo is potassium. Ion binding induces a conformational change that may alter substrate affinity.</text>
</comment>
<evidence type="ECO:0000256" key="8">
    <source>
        <dbReference type="ARBA" id="ARBA00022777"/>
    </source>
</evidence>
<keyword evidence="8 13" id="KW-0418">Kinase</keyword>
<dbReference type="Pfam" id="PF00294">
    <property type="entry name" value="PfkB"/>
    <property type="match status" value="1"/>
</dbReference>
<dbReference type="FunFam" id="3.40.1190.20:FF:000012">
    <property type="entry name" value="Ribokinase"/>
    <property type="match status" value="1"/>
</dbReference>
<feature type="binding site" evidence="13">
    <location>
        <begin position="46"/>
        <end position="50"/>
    </location>
    <ligand>
        <name>substrate</name>
    </ligand>
</feature>
<accession>A0A8D4J2Z5</accession>
<gene>
    <name evidence="13" type="primary">rbsK</name>
    <name evidence="14" type="ORF">CEP48_06860</name>
</gene>
<evidence type="ECO:0000256" key="2">
    <source>
        <dbReference type="ARBA" id="ARBA00012035"/>
    </source>
</evidence>
<feature type="binding site" evidence="13">
    <location>
        <begin position="266"/>
        <end position="267"/>
    </location>
    <ligand>
        <name>ATP</name>
        <dbReference type="ChEBI" id="CHEBI:30616"/>
    </ligand>
</feature>
<comment type="similarity">
    <text evidence="13">Belongs to the carbohydrate kinase PfkB family. Ribokinase subfamily.</text>
</comment>
<dbReference type="AlphaFoldDB" id="A0A8D4J2Z5"/>
<keyword evidence="15" id="KW-1185">Reference proteome</keyword>
<dbReference type="EMBL" id="CP022011">
    <property type="protein sequence ID" value="QDJ15168.1"/>
    <property type="molecule type" value="Genomic_DNA"/>
</dbReference>
<evidence type="ECO:0000256" key="5">
    <source>
        <dbReference type="ARBA" id="ARBA00022679"/>
    </source>
</evidence>
<evidence type="ECO:0000256" key="11">
    <source>
        <dbReference type="ARBA" id="ARBA00022958"/>
    </source>
</evidence>
<dbReference type="GO" id="GO:0046872">
    <property type="term" value="F:metal ion binding"/>
    <property type="evidence" value="ECO:0007669"/>
    <property type="project" value="UniProtKB-KW"/>
</dbReference>
<evidence type="ECO:0000313" key="15">
    <source>
        <dbReference type="Proteomes" id="UP000955338"/>
    </source>
</evidence>
<proteinExistence type="inferred from homology"/>
<keyword evidence="11 13" id="KW-0630">Potassium</keyword>
<reference evidence="14" key="1">
    <citation type="submission" date="2017-06" db="EMBL/GenBank/DDBJ databases">
        <title>Genome sequencing of pathogenic and non-pathogenic strains within Bisgaard taxon 40.</title>
        <authorList>
            <person name="Ladner J.T."/>
            <person name="Lovett S.P."/>
            <person name="Koroleva G."/>
            <person name="Lorch J.M."/>
        </authorList>
    </citation>
    <scope>NUCLEOTIDE SEQUENCE</scope>
    <source>
        <strain evidence="14">27576-1-I1</strain>
    </source>
</reference>
<evidence type="ECO:0000256" key="10">
    <source>
        <dbReference type="ARBA" id="ARBA00022842"/>
    </source>
</evidence>
<dbReference type="PANTHER" id="PTHR10584:SF166">
    <property type="entry name" value="RIBOKINASE"/>
    <property type="match status" value="1"/>
</dbReference>
<organism evidence="14 15">
    <name type="scientific">Mergibacter septicus</name>
    <dbReference type="NCBI Taxonomy" id="221402"/>
    <lineage>
        <taxon>Bacteria</taxon>
        <taxon>Pseudomonadati</taxon>
        <taxon>Pseudomonadota</taxon>
        <taxon>Gammaproteobacteria</taxon>
        <taxon>Pasteurellales</taxon>
        <taxon>Pasteurellaceae</taxon>
        <taxon>Mergibacter</taxon>
    </lineage>
</organism>
<comment type="pathway">
    <text evidence="13">Carbohydrate metabolism; D-ribose degradation; D-ribose 5-phosphate from beta-D-ribopyranose: step 2/2.</text>
</comment>
<dbReference type="GO" id="GO:0005524">
    <property type="term" value="F:ATP binding"/>
    <property type="evidence" value="ECO:0007669"/>
    <property type="project" value="UniProtKB-UniRule"/>
</dbReference>
<evidence type="ECO:0000256" key="1">
    <source>
        <dbReference type="ARBA" id="ARBA00005380"/>
    </source>
</evidence>
<keyword evidence="7 13" id="KW-0547">Nucleotide-binding</keyword>
<evidence type="ECO:0000256" key="4">
    <source>
        <dbReference type="ARBA" id="ARBA00022490"/>
    </source>
</evidence>
<dbReference type="InterPro" id="IPR011611">
    <property type="entry name" value="PfkB_dom"/>
</dbReference>
<feature type="binding site" evidence="13">
    <location>
        <position position="297"/>
    </location>
    <ligand>
        <name>K(+)</name>
        <dbReference type="ChEBI" id="CHEBI:29103"/>
    </ligand>
</feature>
<keyword evidence="4 13" id="KW-0963">Cytoplasm</keyword>
<feature type="binding site" evidence="13">
    <location>
        <position position="195"/>
    </location>
    <ligand>
        <name>ATP</name>
        <dbReference type="ChEBI" id="CHEBI:30616"/>
    </ligand>
</feature>
<comment type="function">
    <text evidence="13">Catalyzes the phosphorylation of ribose at O-5 in a reaction requiring ATP and magnesium. The resulting D-ribose-5-phosphate can then be used either for sythesis of nucleotides, histidine, and tryptophan, or as a component of the pentose phosphate pathway.</text>
</comment>
<protein>
    <recommendedName>
        <fullName evidence="3 13">Ribokinase</fullName>
        <shortName evidence="13">RK</shortName>
        <ecNumber evidence="2 13">2.7.1.15</ecNumber>
    </recommendedName>
</protein>
<feature type="binding site" evidence="13">
    <location>
        <position position="300"/>
    </location>
    <ligand>
        <name>K(+)</name>
        <dbReference type="ChEBI" id="CHEBI:29103"/>
    </ligand>
</feature>
<dbReference type="EC" id="2.7.1.15" evidence="2 13"/>
<comment type="caution">
    <text evidence="13">Lacks conserved residue(s) required for the propagation of feature annotation.</text>
</comment>
<feature type="binding site" evidence="13">
    <location>
        <position position="151"/>
    </location>
    <ligand>
        <name>substrate</name>
    </ligand>
</feature>
<evidence type="ECO:0000256" key="3">
    <source>
        <dbReference type="ARBA" id="ARBA00016943"/>
    </source>
</evidence>
<evidence type="ECO:0000256" key="12">
    <source>
        <dbReference type="ARBA" id="ARBA00023277"/>
    </source>
</evidence>
<dbReference type="PANTHER" id="PTHR10584">
    <property type="entry name" value="SUGAR KINASE"/>
    <property type="match status" value="1"/>
</dbReference>
<keyword evidence="10 13" id="KW-0460">Magnesium</keyword>
<dbReference type="RefSeq" id="WP_265482620.1">
    <property type="nucleotide sequence ID" value="NZ_CP022011.1"/>
</dbReference>
<dbReference type="CDD" id="cd01174">
    <property type="entry name" value="ribokinase"/>
    <property type="match status" value="1"/>
</dbReference>
<feature type="active site" description="Proton acceptor" evidence="13">
    <location>
        <position position="267"/>
    </location>
</feature>
<feature type="binding site" evidence="13">
    <location>
        <begin position="18"/>
        <end position="20"/>
    </location>
    <ligand>
        <name>substrate</name>
    </ligand>
</feature>
<dbReference type="NCBIfam" id="TIGR02152">
    <property type="entry name" value="D_ribokin_bact"/>
    <property type="match status" value="1"/>
</dbReference>
<comment type="subcellular location">
    <subcellularLocation>
        <location evidence="13">Cytoplasm</location>
    </subcellularLocation>
</comment>
<dbReference type="UniPathway" id="UPA00916">
    <property type="reaction ID" value="UER00889"/>
</dbReference>
<comment type="subunit">
    <text evidence="13">Homodimer.</text>
</comment>
<feature type="binding site" evidence="13">
    <location>
        <position position="263"/>
    </location>
    <ligand>
        <name>K(+)</name>
        <dbReference type="ChEBI" id="CHEBI:29103"/>
    </ligand>
</feature>
<keyword evidence="6 13" id="KW-0479">Metal-binding</keyword>
<keyword evidence="12 13" id="KW-0119">Carbohydrate metabolism</keyword>
<evidence type="ECO:0000256" key="7">
    <source>
        <dbReference type="ARBA" id="ARBA00022741"/>
    </source>
</evidence>